<dbReference type="AlphaFoldDB" id="A0A4U5NHT3"/>
<proteinExistence type="predicted"/>
<protein>
    <submittedName>
        <fullName evidence="1">Uncharacterized protein</fullName>
    </submittedName>
</protein>
<reference evidence="1 2" key="2">
    <citation type="journal article" date="2019" name="G3 (Bethesda)">
        <title>Hybrid Assembly of the Genome of the Entomopathogenic Nematode Steinernema carpocapsae Identifies the X-Chromosome.</title>
        <authorList>
            <person name="Serra L."/>
            <person name="Macchietto M."/>
            <person name="Macias-Munoz A."/>
            <person name="McGill C.J."/>
            <person name="Rodriguez I.M."/>
            <person name="Rodriguez B."/>
            <person name="Murad R."/>
            <person name="Mortazavi A."/>
        </authorList>
    </citation>
    <scope>NUCLEOTIDE SEQUENCE [LARGE SCALE GENOMIC DNA]</scope>
    <source>
        <strain evidence="1 2">ALL</strain>
    </source>
</reference>
<sequence>MQLLCTLHPSHWLLCSELGWPQRSRTHTHSQNERMNAIDLFRVSVLCETVSSRTVKVLGKVCGIFD</sequence>
<reference evidence="1 2" key="1">
    <citation type="journal article" date="2015" name="Genome Biol.">
        <title>Comparative genomics of Steinernema reveals deeply conserved gene regulatory networks.</title>
        <authorList>
            <person name="Dillman A.R."/>
            <person name="Macchietto M."/>
            <person name="Porter C.F."/>
            <person name="Rogers A."/>
            <person name="Williams B."/>
            <person name="Antoshechkin I."/>
            <person name="Lee M.M."/>
            <person name="Goodwin Z."/>
            <person name="Lu X."/>
            <person name="Lewis E.E."/>
            <person name="Goodrich-Blair H."/>
            <person name="Stock S.P."/>
            <person name="Adams B.J."/>
            <person name="Sternberg P.W."/>
            <person name="Mortazavi A."/>
        </authorList>
    </citation>
    <scope>NUCLEOTIDE SEQUENCE [LARGE SCALE GENOMIC DNA]</scope>
    <source>
        <strain evidence="1 2">ALL</strain>
    </source>
</reference>
<gene>
    <name evidence="1" type="ORF">L596_016103</name>
</gene>
<dbReference type="Proteomes" id="UP000298663">
    <property type="component" value="Unassembled WGS sequence"/>
</dbReference>
<comment type="caution">
    <text evidence="1">The sequence shown here is derived from an EMBL/GenBank/DDBJ whole genome shotgun (WGS) entry which is preliminary data.</text>
</comment>
<evidence type="ECO:0000313" key="1">
    <source>
        <dbReference type="EMBL" id="TKR82366.1"/>
    </source>
</evidence>
<dbReference type="EMBL" id="AZBU02000004">
    <property type="protein sequence ID" value="TKR82366.1"/>
    <property type="molecule type" value="Genomic_DNA"/>
</dbReference>
<evidence type="ECO:0000313" key="2">
    <source>
        <dbReference type="Proteomes" id="UP000298663"/>
    </source>
</evidence>
<keyword evidence="2" id="KW-1185">Reference proteome</keyword>
<accession>A0A4U5NHT3</accession>
<organism evidence="1 2">
    <name type="scientific">Steinernema carpocapsae</name>
    <name type="common">Entomopathogenic nematode</name>
    <dbReference type="NCBI Taxonomy" id="34508"/>
    <lineage>
        <taxon>Eukaryota</taxon>
        <taxon>Metazoa</taxon>
        <taxon>Ecdysozoa</taxon>
        <taxon>Nematoda</taxon>
        <taxon>Chromadorea</taxon>
        <taxon>Rhabditida</taxon>
        <taxon>Tylenchina</taxon>
        <taxon>Panagrolaimomorpha</taxon>
        <taxon>Strongyloidoidea</taxon>
        <taxon>Steinernematidae</taxon>
        <taxon>Steinernema</taxon>
    </lineage>
</organism>
<name>A0A4U5NHT3_STECR</name>